<comment type="caution">
    <text evidence="1">The sequence shown here is derived from an EMBL/GenBank/DDBJ whole genome shotgun (WGS) entry which is preliminary data.</text>
</comment>
<accession>A0A2V3IIN6</accession>
<evidence type="ECO:0008006" key="3">
    <source>
        <dbReference type="Google" id="ProtNLM"/>
    </source>
</evidence>
<keyword evidence="2" id="KW-1185">Reference proteome</keyword>
<evidence type="ECO:0000313" key="1">
    <source>
        <dbReference type="EMBL" id="PXF41965.1"/>
    </source>
</evidence>
<dbReference type="OrthoDB" id="411729at2759"/>
<organism evidence="1 2">
    <name type="scientific">Gracilariopsis chorda</name>
    <dbReference type="NCBI Taxonomy" id="448386"/>
    <lineage>
        <taxon>Eukaryota</taxon>
        <taxon>Rhodophyta</taxon>
        <taxon>Florideophyceae</taxon>
        <taxon>Rhodymeniophycidae</taxon>
        <taxon>Gracilariales</taxon>
        <taxon>Gracilariaceae</taxon>
        <taxon>Gracilariopsis</taxon>
    </lineage>
</organism>
<protein>
    <recommendedName>
        <fullName evidence="3">Methyltransferase FkbM domain-containing protein</fullName>
    </recommendedName>
</protein>
<sequence>MCQLRQKKKTVPVYFIPPKALKEYNLPYLFRGCNRVGQPHETVMKTLRAKNLTHIVRKKDVPVLTPGRIFDIFKVKSIKILKLDIEGFDAQLITDFLTEITKRSMPLPRFVIYEENVLSPEKHISHAENFVKNLGYDLYKTGSESMYYGLTDKLLEDYIGSNDRTSYGEEAYKV</sequence>
<gene>
    <name evidence="1" type="ORF">BWQ96_08319</name>
</gene>
<name>A0A2V3IIN6_9FLOR</name>
<dbReference type="Proteomes" id="UP000247409">
    <property type="component" value="Unassembled WGS sequence"/>
</dbReference>
<dbReference type="AlphaFoldDB" id="A0A2V3IIN6"/>
<evidence type="ECO:0000313" key="2">
    <source>
        <dbReference type="Proteomes" id="UP000247409"/>
    </source>
</evidence>
<proteinExistence type="predicted"/>
<dbReference type="EMBL" id="NBIV01000182">
    <property type="protein sequence ID" value="PXF41965.1"/>
    <property type="molecule type" value="Genomic_DNA"/>
</dbReference>
<reference evidence="1 2" key="1">
    <citation type="journal article" date="2018" name="Mol. Biol. Evol.">
        <title>Analysis of the draft genome of the red seaweed Gracilariopsis chorda provides insights into genome size evolution in Rhodophyta.</title>
        <authorList>
            <person name="Lee J."/>
            <person name="Yang E.C."/>
            <person name="Graf L."/>
            <person name="Yang J.H."/>
            <person name="Qiu H."/>
            <person name="Zel Zion U."/>
            <person name="Chan C.X."/>
            <person name="Stephens T.G."/>
            <person name="Weber A.P.M."/>
            <person name="Boo G.H."/>
            <person name="Boo S.M."/>
            <person name="Kim K.M."/>
            <person name="Shin Y."/>
            <person name="Jung M."/>
            <person name="Lee S.J."/>
            <person name="Yim H.S."/>
            <person name="Lee J.H."/>
            <person name="Bhattacharya D."/>
            <person name="Yoon H.S."/>
        </authorList>
    </citation>
    <scope>NUCLEOTIDE SEQUENCE [LARGE SCALE GENOMIC DNA]</scope>
    <source>
        <strain evidence="1 2">SKKU-2015</strain>
        <tissue evidence="1">Whole body</tissue>
    </source>
</reference>